<keyword evidence="5" id="KW-0804">Transcription</keyword>
<reference evidence="10" key="1">
    <citation type="journal article" date="2015" name="BMC Genomics">
        <title>Genomic and transcriptomic analysis of the endophytic fungus Pestalotiopsis fici reveals its lifestyle and high potential for synthesis of natural products.</title>
        <authorList>
            <person name="Wang X."/>
            <person name="Zhang X."/>
            <person name="Liu L."/>
            <person name="Xiang M."/>
            <person name="Wang W."/>
            <person name="Sun X."/>
            <person name="Che Y."/>
            <person name="Guo L."/>
            <person name="Liu G."/>
            <person name="Guo L."/>
            <person name="Wang C."/>
            <person name="Yin W.B."/>
            <person name="Stadler M."/>
            <person name="Zhang X."/>
            <person name="Liu X."/>
        </authorList>
    </citation>
    <scope>NUCLEOTIDE SEQUENCE [LARGE SCALE GENOMIC DNA]</scope>
    <source>
        <strain evidence="10">W106-1 / CGMCC3.15140</strain>
    </source>
</reference>
<dbReference type="eggNOG" id="KOG0800">
    <property type="taxonomic scope" value="Eukaryota"/>
</dbReference>
<comment type="catalytic activity">
    <reaction evidence="1">
        <text>S-ubiquitinyl-[E2 ubiquitin-conjugating enzyme]-L-cysteine + [acceptor protein]-L-lysine = [E2 ubiquitin-conjugating enzyme]-L-cysteine + N(6)-ubiquitinyl-[acceptor protein]-L-lysine.</text>
        <dbReference type="EC" id="2.3.2.27"/>
    </reaction>
</comment>
<dbReference type="HOGENOM" id="CLU_050242_0_1_1"/>
<dbReference type="PANTHER" id="PTHR46077">
    <property type="entry name" value="E3 UBIQUITIN-PROTEIN LIGASE TOPORS"/>
    <property type="match status" value="1"/>
</dbReference>
<proteinExistence type="predicted"/>
<keyword evidence="6" id="KW-0862">Zinc</keyword>
<evidence type="ECO:0000256" key="5">
    <source>
        <dbReference type="ARBA" id="ARBA00023163"/>
    </source>
</evidence>
<gene>
    <name evidence="9" type="ORF">PFICI_14428</name>
</gene>
<evidence type="ECO:0000313" key="10">
    <source>
        <dbReference type="Proteomes" id="UP000030651"/>
    </source>
</evidence>
<feature type="region of interest" description="Disordered" evidence="7">
    <location>
        <begin position="286"/>
        <end position="338"/>
    </location>
</feature>
<dbReference type="OrthoDB" id="21204at2759"/>
<dbReference type="GO" id="GO:0000209">
    <property type="term" value="P:protein polyubiquitination"/>
    <property type="evidence" value="ECO:0007669"/>
    <property type="project" value="TreeGrafter"/>
</dbReference>
<keyword evidence="4" id="KW-0805">Transcription regulation</keyword>
<accession>W3WK00</accession>
<evidence type="ECO:0000256" key="2">
    <source>
        <dbReference type="ARBA" id="ARBA00012483"/>
    </source>
</evidence>
<dbReference type="RefSeq" id="XP_007841200.1">
    <property type="nucleotide sequence ID" value="XM_007843009.1"/>
</dbReference>
<keyword evidence="6" id="KW-0863">Zinc-finger</keyword>
<evidence type="ECO:0000256" key="3">
    <source>
        <dbReference type="ARBA" id="ARBA00022679"/>
    </source>
</evidence>
<dbReference type="InterPro" id="IPR013083">
    <property type="entry name" value="Znf_RING/FYVE/PHD"/>
</dbReference>
<dbReference type="GO" id="GO:0061630">
    <property type="term" value="F:ubiquitin protein ligase activity"/>
    <property type="evidence" value="ECO:0007669"/>
    <property type="project" value="UniProtKB-EC"/>
</dbReference>
<feature type="compositionally biased region" description="Basic and acidic residues" evidence="7">
    <location>
        <begin position="310"/>
        <end position="326"/>
    </location>
</feature>
<dbReference type="Pfam" id="PF13639">
    <property type="entry name" value="zf-RING_2"/>
    <property type="match status" value="1"/>
</dbReference>
<dbReference type="PROSITE" id="PS50089">
    <property type="entry name" value="ZF_RING_2"/>
    <property type="match status" value="1"/>
</dbReference>
<dbReference type="SUPFAM" id="SSF57850">
    <property type="entry name" value="RING/U-box"/>
    <property type="match status" value="1"/>
</dbReference>
<dbReference type="EC" id="2.3.2.27" evidence="2"/>
<dbReference type="GO" id="GO:0008270">
    <property type="term" value="F:zinc ion binding"/>
    <property type="evidence" value="ECO:0007669"/>
    <property type="project" value="UniProtKB-KW"/>
</dbReference>
<dbReference type="KEGG" id="pfy:PFICI_14428"/>
<dbReference type="Gene3D" id="3.30.40.10">
    <property type="entry name" value="Zinc/RING finger domain, C3HC4 (zinc finger)"/>
    <property type="match status" value="1"/>
</dbReference>
<dbReference type="GO" id="GO:0006513">
    <property type="term" value="P:protein monoubiquitination"/>
    <property type="evidence" value="ECO:0007669"/>
    <property type="project" value="TreeGrafter"/>
</dbReference>
<dbReference type="STRING" id="1229662.W3WK00"/>
<feature type="domain" description="RING-type" evidence="8">
    <location>
        <begin position="37"/>
        <end position="77"/>
    </location>
</feature>
<evidence type="ECO:0000256" key="1">
    <source>
        <dbReference type="ARBA" id="ARBA00000900"/>
    </source>
</evidence>
<dbReference type="InterPro" id="IPR001841">
    <property type="entry name" value="Znf_RING"/>
</dbReference>
<dbReference type="OMA" id="RRHIYRH"/>
<name>W3WK00_PESFW</name>
<dbReference type="InParanoid" id="W3WK00"/>
<evidence type="ECO:0000313" key="9">
    <source>
        <dbReference type="EMBL" id="ETS73482.1"/>
    </source>
</evidence>
<dbReference type="GeneID" id="19279441"/>
<organism evidence="9 10">
    <name type="scientific">Pestalotiopsis fici (strain W106-1 / CGMCC3.15140)</name>
    <dbReference type="NCBI Taxonomy" id="1229662"/>
    <lineage>
        <taxon>Eukaryota</taxon>
        <taxon>Fungi</taxon>
        <taxon>Dikarya</taxon>
        <taxon>Ascomycota</taxon>
        <taxon>Pezizomycotina</taxon>
        <taxon>Sordariomycetes</taxon>
        <taxon>Xylariomycetidae</taxon>
        <taxon>Amphisphaeriales</taxon>
        <taxon>Sporocadaceae</taxon>
        <taxon>Pestalotiopsis</taxon>
    </lineage>
</organism>
<evidence type="ECO:0000256" key="7">
    <source>
        <dbReference type="SAM" id="MobiDB-lite"/>
    </source>
</evidence>
<sequence>MEPDDDGADVQVRVLQHTLQEVAFGSASNGNDQVDCCVICLDAITEACEARPCQHGNFDFVCLINWLEQQPKCPLCKSAVTEVRYKFEEPDRGRWRTYKICATASSDSTAASRGTLLPPRRSWPSRRQQREAHTFTQDEAIIRRRQIYRHGLYSMHVGTNRNTRYRELTPQLFEQDPDLVSRTRMWLRRELKVFEFLHTPTDAQDSDDIMTQRRANNAEFLLEYIIAILKTVDMQGSQGQAEDMLQEFLGREHTRLLLHELKSFLRSPSISLQAWDRTVQYPSVSSIKRRSNSPGTRTRSDLDSWSSEVRGGDFYRPRYSGTDRHVGSARGPRPGPVH</sequence>
<keyword evidence="10" id="KW-1185">Reference proteome</keyword>
<dbReference type="PANTHER" id="PTHR46077:SF1">
    <property type="entry name" value="TOP1 BINDING ARGININE_SERINE RICH PROTEIN, E3 UBIQUITIN LIGASE"/>
    <property type="match status" value="1"/>
</dbReference>
<dbReference type="SMART" id="SM00184">
    <property type="entry name" value="RING"/>
    <property type="match status" value="1"/>
</dbReference>
<feature type="compositionally biased region" description="Low complexity" evidence="7">
    <location>
        <begin position="109"/>
        <end position="126"/>
    </location>
</feature>
<evidence type="ECO:0000256" key="6">
    <source>
        <dbReference type="PROSITE-ProRule" id="PRU00175"/>
    </source>
</evidence>
<feature type="compositionally biased region" description="Polar residues" evidence="7">
    <location>
        <begin position="286"/>
        <end position="307"/>
    </location>
</feature>
<evidence type="ECO:0000259" key="8">
    <source>
        <dbReference type="PROSITE" id="PS50089"/>
    </source>
</evidence>
<keyword evidence="3" id="KW-0808">Transferase</keyword>
<protein>
    <recommendedName>
        <fullName evidence="2">RING-type E3 ubiquitin transferase</fullName>
        <ecNumber evidence="2">2.3.2.27</ecNumber>
    </recommendedName>
</protein>
<feature type="region of interest" description="Disordered" evidence="7">
    <location>
        <begin position="109"/>
        <end position="130"/>
    </location>
</feature>
<evidence type="ECO:0000256" key="4">
    <source>
        <dbReference type="ARBA" id="ARBA00023015"/>
    </source>
</evidence>
<dbReference type="EMBL" id="KI912121">
    <property type="protein sequence ID" value="ETS73482.1"/>
    <property type="molecule type" value="Genomic_DNA"/>
</dbReference>
<dbReference type="AlphaFoldDB" id="W3WK00"/>
<keyword evidence="6" id="KW-0479">Metal-binding</keyword>
<dbReference type="Proteomes" id="UP000030651">
    <property type="component" value="Unassembled WGS sequence"/>
</dbReference>